<dbReference type="InterPro" id="IPR003593">
    <property type="entry name" value="AAA+_ATPase"/>
</dbReference>
<evidence type="ECO:0000256" key="1">
    <source>
        <dbReference type="ARBA" id="ARBA00022448"/>
    </source>
</evidence>
<dbReference type="eggNOG" id="COG1131">
    <property type="taxonomic scope" value="Bacteria"/>
</dbReference>
<dbReference type="InterPro" id="IPR051782">
    <property type="entry name" value="ABC_Transporter_VariousFunc"/>
</dbReference>
<keyword evidence="4" id="KW-0812">Transmembrane</keyword>
<feature type="transmembrane region" description="Helical" evidence="4">
    <location>
        <begin position="364"/>
        <end position="384"/>
    </location>
</feature>
<dbReference type="PANTHER" id="PTHR42939">
    <property type="entry name" value="ABC TRANSPORTER ATP-BINDING PROTEIN ALBC-RELATED"/>
    <property type="match status" value="1"/>
</dbReference>
<feature type="transmembrane region" description="Helical" evidence="4">
    <location>
        <begin position="559"/>
        <end position="579"/>
    </location>
</feature>
<feature type="transmembrane region" description="Helical" evidence="4">
    <location>
        <begin position="600"/>
        <end position="624"/>
    </location>
</feature>
<dbReference type="Proteomes" id="UP000008520">
    <property type="component" value="Chromosome"/>
</dbReference>
<feature type="transmembrane region" description="Helical" evidence="4">
    <location>
        <begin position="277"/>
        <end position="301"/>
    </location>
</feature>
<dbReference type="InterPro" id="IPR003439">
    <property type="entry name" value="ABC_transporter-like_ATP-bd"/>
</dbReference>
<evidence type="ECO:0000313" key="6">
    <source>
        <dbReference type="EMBL" id="BAK60237.1"/>
    </source>
</evidence>
<keyword evidence="4" id="KW-0472">Membrane</keyword>
<keyword evidence="4" id="KW-1133">Transmembrane helix</keyword>
<feature type="transmembrane region" description="Helical" evidence="4">
    <location>
        <begin position="439"/>
        <end position="459"/>
    </location>
</feature>
<gene>
    <name evidence="6" type="ordered locus">LCGL_0777</name>
</gene>
<dbReference type="CDD" id="cd03230">
    <property type="entry name" value="ABC_DR_subfamily_A"/>
    <property type="match status" value="1"/>
</dbReference>
<dbReference type="PROSITE" id="PS00211">
    <property type="entry name" value="ABC_TRANSPORTER_1"/>
    <property type="match status" value="1"/>
</dbReference>
<feature type="transmembrane region" description="Helical" evidence="4">
    <location>
        <begin position="396"/>
        <end position="412"/>
    </location>
</feature>
<dbReference type="HOGENOM" id="CLU_374201_0_0_9"/>
<dbReference type="GO" id="GO:0005524">
    <property type="term" value="F:ATP binding"/>
    <property type="evidence" value="ECO:0007669"/>
    <property type="project" value="UniProtKB-KW"/>
</dbReference>
<evidence type="ECO:0000256" key="4">
    <source>
        <dbReference type="SAM" id="Phobius"/>
    </source>
</evidence>
<evidence type="ECO:0000313" key="7">
    <source>
        <dbReference type="Proteomes" id="UP000008520"/>
    </source>
</evidence>
<dbReference type="eggNOG" id="COG3559">
    <property type="taxonomic scope" value="Bacteria"/>
</dbReference>
<dbReference type="PROSITE" id="PS50893">
    <property type="entry name" value="ABC_TRANSPORTER_2"/>
    <property type="match status" value="1"/>
</dbReference>
<dbReference type="STRING" id="420890.LCGL_0777"/>
<evidence type="ECO:0000259" key="5">
    <source>
        <dbReference type="PROSITE" id="PS50893"/>
    </source>
</evidence>
<dbReference type="PANTHER" id="PTHR42939:SF1">
    <property type="entry name" value="ABC TRANSPORTER ATP-BINDING PROTEIN ALBC-RELATED"/>
    <property type="match status" value="1"/>
</dbReference>
<dbReference type="EMBL" id="AP009333">
    <property type="protein sequence ID" value="BAK60237.1"/>
    <property type="molecule type" value="Genomic_DNA"/>
</dbReference>
<dbReference type="PATRIC" id="fig|420890.5.peg.773"/>
<proteinExistence type="predicted"/>
<keyword evidence="2" id="KW-0547">Nucleotide-binding</keyword>
<dbReference type="InterPro" id="IPR027417">
    <property type="entry name" value="P-loop_NTPase"/>
</dbReference>
<dbReference type="SUPFAM" id="SSF52540">
    <property type="entry name" value="P-loop containing nucleoside triphosphate hydrolases"/>
    <property type="match status" value="1"/>
</dbReference>
<dbReference type="InterPro" id="IPR017871">
    <property type="entry name" value="ABC_transporter-like_CS"/>
</dbReference>
<dbReference type="Gene3D" id="3.40.50.300">
    <property type="entry name" value="P-loop containing nucleotide triphosphate hydrolases"/>
    <property type="match status" value="1"/>
</dbReference>
<sequence>MQKIVEIKNLQKNFGKFQALKNVTLDVNAGEVLGYIGPNGSGKSTTIRVLLGIIKKSGGSATIFGKDVWTDAIEIHKKIAYVPGDVYLWPNLTGGEIIDLFLKLHGNADLKKRDELIEKFELDPKKKARSYSKGNRQKIALIAALATDAELYIFDEPTSGLDPLMESVFQAEVHRLKKAGKAIILSSHILSEVERLADRVAVIRKGEIVETGSLDDLRHLTRDTFKVETHQVPEALRGLEGVYDLHLNGNKAVFQGPAMTALFGPMTVTQGKDFTAAAAYGTTMPLITALTFAVVSVIYVVNRTRKEEEDGIAEVFRSFQVGKLANTTAVVIELFVLQLLITVVLAASIQLQNIPGMTSFSENLLFASAIGVQSLLWGLFALVFAQIFSDSGSAKGATFGLLGLLYLIRMGTDTQNVNWGYWNPLSWSYLTDPYVKNHWLPICLALGLSAVLLVLAYILEIRRDVNAGYIPEASGKAHASKSLLSFTGLTLRQQRTASIGWILGLFVLGITYGSMIDQIGGFVESSPTISQLFNIDPHLANEASKAASKAMIESFMSTIFMICAVMVACFAVTSLMRMVTEERQNRQEQLYAMPISRYKVYTTYMVISWILGALAQFAVTLGIYLSQAHNDNAFSFAKVAAAGMSWTVGIFFVLGSLGLLMALVPRWSALIWVYLGFAFFMSYIGNILNLPAWLNNFNIFHHISRLPVETMNWGNFVLIFTLAVAFALIGMVVYRRRDLIGD</sequence>
<accession>F9VD36</accession>
<dbReference type="SMART" id="SM00382">
    <property type="entry name" value="AAA"/>
    <property type="match status" value="1"/>
</dbReference>
<keyword evidence="7" id="KW-1185">Reference proteome</keyword>
<feature type="transmembrane region" description="Helical" evidence="4">
    <location>
        <begin position="330"/>
        <end position="352"/>
    </location>
</feature>
<keyword evidence="3 6" id="KW-0067">ATP-binding</keyword>
<organism evidence="6 7">
    <name type="scientific">Lactococcus garvieae (strain Lg2)</name>
    <name type="common">Enterococcus seriolicida</name>
    <dbReference type="NCBI Taxonomy" id="420890"/>
    <lineage>
        <taxon>Bacteria</taxon>
        <taxon>Bacillati</taxon>
        <taxon>Bacillota</taxon>
        <taxon>Bacilli</taxon>
        <taxon>Lactobacillales</taxon>
        <taxon>Streptococcaceae</taxon>
        <taxon>Lactococcus</taxon>
    </lineage>
</organism>
<name>F9VD36_LACGL</name>
<evidence type="ECO:0000256" key="3">
    <source>
        <dbReference type="ARBA" id="ARBA00022840"/>
    </source>
</evidence>
<protein>
    <submittedName>
        <fullName evidence="6">ABC transporter ATP-binding component</fullName>
    </submittedName>
</protein>
<dbReference type="AlphaFoldDB" id="F9VD36"/>
<feature type="transmembrane region" description="Helical" evidence="4">
    <location>
        <begin position="671"/>
        <end position="693"/>
    </location>
</feature>
<dbReference type="Pfam" id="PF00005">
    <property type="entry name" value="ABC_tran"/>
    <property type="match status" value="1"/>
</dbReference>
<dbReference type="RefSeq" id="WP_014024606.1">
    <property type="nucleotide sequence ID" value="NC_017490.1"/>
</dbReference>
<dbReference type="GO" id="GO:0016887">
    <property type="term" value="F:ATP hydrolysis activity"/>
    <property type="evidence" value="ECO:0007669"/>
    <property type="project" value="InterPro"/>
</dbReference>
<keyword evidence="1" id="KW-0813">Transport</keyword>
<evidence type="ECO:0000256" key="2">
    <source>
        <dbReference type="ARBA" id="ARBA00022741"/>
    </source>
</evidence>
<feature type="transmembrane region" description="Helical" evidence="4">
    <location>
        <begin position="713"/>
        <end position="734"/>
    </location>
</feature>
<feature type="domain" description="ABC transporter" evidence="5">
    <location>
        <begin position="5"/>
        <end position="230"/>
    </location>
</feature>
<reference evidence="6 7" key="1">
    <citation type="journal article" date="2011" name="PLoS ONE">
        <title>Complete genome sequence and comparative analysis of the fish pathogen Lactococcus garvieae.</title>
        <authorList>
            <person name="Morita H."/>
            <person name="Toh H."/>
            <person name="Oshima K."/>
            <person name="Yoshizaki M."/>
            <person name="Kawanishi M."/>
            <person name="Nakaya K."/>
            <person name="Suzuki T."/>
            <person name="Miyauchi E."/>
            <person name="Ishii Y."/>
            <person name="Tanabe S."/>
            <person name="Murakami M."/>
            <person name="Hattori M."/>
        </authorList>
    </citation>
    <scope>NUCLEOTIDE SEQUENCE [LARGE SCALE GENOMIC DNA]</scope>
    <source>
        <strain evidence="6 7">Lg2</strain>
    </source>
</reference>
<feature type="transmembrane region" description="Helical" evidence="4">
    <location>
        <begin position="499"/>
        <end position="516"/>
    </location>
</feature>
<dbReference type="KEGG" id="lgv:LCGL_0777"/>
<feature type="transmembrane region" description="Helical" evidence="4">
    <location>
        <begin position="644"/>
        <end position="664"/>
    </location>
</feature>